<dbReference type="RefSeq" id="WP_202779070.1">
    <property type="nucleotide sequence ID" value="NZ_CP065425.1"/>
</dbReference>
<evidence type="ECO:0000256" key="1">
    <source>
        <dbReference type="ARBA" id="ARBA00022448"/>
    </source>
</evidence>
<dbReference type="SUPFAM" id="SSF46973">
    <property type="entry name" value="Enzyme IIa from lactose specific PTS, IIa-lac"/>
    <property type="match status" value="1"/>
</dbReference>
<dbReference type="PANTHER" id="PTHR34382">
    <property type="entry name" value="PTS SYSTEM N,N'-DIACETYLCHITOBIOSE-SPECIFIC EIIA COMPONENT"/>
    <property type="match status" value="1"/>
</dbReference>
<reference evidence="6 7" key="1">
    <citation type="submission" date="2020-11" db="EMBL/GenBank/DDBJ databases">
        <title>Taxonomic evaluation of the Bacillus sporothermodurans group of bacteria based on whole genome sequences.</title>
        <authorList>
            <person name="Fiedler G."/>
            <person name="Herbstmann A.-D."/>
            <person name="Doll E."/>
            <person name="Wenning M."/>
            <person name="Brinks E."/>
            <person name="Kabisch J."/>
            <person name="Breitenwieser F."/>
            <person name="Lappann M."/>
            <person name="Boehnlein C."/>
            <person name="Franz C."/>
        </authorList>
    </citation>
    <scope>NUCLEOTIDE SEQUENCE [LARGE SCALE GENOMIC DNA]</scope>
    <source>
        <strain evidence="6 7">JCM 19841</strain>
    </source>
</reference>
<gene>
    <name evidence="6" type="ORF">I5776_03970</name>
</gene>
<evidence type="ECO:0000256" key="2">
    <source>
        <dbReference type="ARBA" id="ARBA00022597"/>
    </source>
</evidence>
<keyword evidence="2" id="KW-0762">Sugar transport</keyword>
<feature type="modified residue" description="Phosphohistidine; by HPr" evidence="5">
    <location>
        <position position="77"/>
    </location>
</feature>
<evidence type="ECO:0000256" key="5">
    <source>
        <dbReference type="PROSITE-ProRule" id="PRU00418"/>
    </source>
</evidence>
<dbReference type="Proteomes" id="UP000595691">
    <property type="component" value="Chromosome"/>
</dbReference>
<dbReference type="InterPro" id="IPR036542">
    <property type="entry name" value="PTS_IIA_lac/cel_sf"/>
</dbReference>
<dbReference type="PIRSF" id="PIRSF000699">
    <property type="entry name" value="PTS_IILac_III"/>
    <property type="match status" value="1"/>
</dbReference>
<evidence type="ECO:0000256" key="3">
    <source>
        <dbReference type="ARBA" id="ARBA00022679"/>
    </source>
</evidence>
<name>A0ABX7E340_9BACI</name>
<sequence length="104" mass="11831">MTQSIEQTSFQIILHSGNARSSLIEAIRLAREDHFQEAEEKVLEAKKELNEAHQVQTGLIQGEAQGEKSEFSILLVHAQDHLMNSITVKELAEEIIFLHKKIQK</sequence>
<keyword evidence="1" id="KW-0813">Transport</keyword>
<keyword evidence="7" id="KW-1185">Reference proteome</keyword>
<evidence type="ECO:0000256" key="4">
    <source>
        <dbReference type="ARBA" id="ARBA00022683"/>
    </source>
</evidence>
<keyword evidence="4" id="KW-0598">Phosphotransferase system</keyword>
<dbReference type="EMBL" id="CP065425">
    <property type="protein sequence ID" value="QQZ10126.1"/>
    <property type="molecule type" value="Genomic_DNA"/>
</dbReference>
<dbReference type="CDD" id="cd00215">
    <property type="entry name" value="PTS_IIA_lac"/>
    <property type="match status" value="1"/>
</dbReference>
<keyword evidence="3" id="KW-0808">Transferase</keyword>
<dbReference type="Gene3D" id="1.20.58.80">
    <property type="entry name" value="Phosphotransferase system, lactose/cellobiose-type IIA subunit"/>
    <property type="match status" value="1"/>
</dbReference>
<evidence type="ECO:0000313" key="7">
    <source>
        <dbReference type="Proteomes" id="UP000595691"/>
    </source>
</evidence>
<organism evidence="6 7">
    <name type="scientific">Heyndrickxia vini</name>
    <dbReference type="NCBI Taxonomy" id="1476025"/>
    <lineage>
        <taxon>Bacteria</taxon>
        <taxon>Bacillati</taxon>
        <taxon>Bacillota</taxon>
        <taxon>Bacilli</taxon>
        <taxon>Bacillales</taxon>
        <taxon>Bacillaceae</taxon>
        <taxon>Heyndrickxia</taxon>
    </lineage>
</organism>
<accession>A0ABX7E340</accession>
<proteinExistence type="predicted"/>
<dbReference type="PROSITE" id="PS51095">
    <property type="entry name" value="PTS_EIIA_TYPE_3"/>
    <property type="match status" value="1"/>
</dbReference>
<protein>
    <submittedName>
        <fullName evidence="6">PTS lactose/cellobiose transporter subunit IIA</fullName>
    </submittedName>
</protein>
<dbReference type="Pfam" id="PF02255">
    <property type="entry name" value="PTS_IIA"/>
    <property type="match status" value="1"/>
</dbReference>
<dbReference type="PANTHER" id="PTHR34382:SF7">
    <property type="entry name" value="PTS SYSTEM N,N'-DIACETYLCHITOBIOSE-SPECIFIC EIIA COMPONENT"/>
    <property type="match status" value="1"/>
</dbReference>
<dbReference type="InterPro" id="IPR003188">
    <property type="entry name" value="PTS_IIA_lac/cel"/>
</dbReference>
<evidence type="ECO:0000313" key="6">
    <source>
        <dbReference type="EMBL" id="QQZ10126.1"/>
    </source>
</evidence>